<proteinExistence type="predicted"/>
<evidence type="ECO:0000313" key="1">
    <source>
        <dbReference type="EMBL" id="BAM03897.1"/>
    </source>
</evidence>
<dbReference type="Proteomes" id="UP000007881">
    <property type="component" value="Chromosome"/>
</dbReference>
<dbReference type="AlphaFoldDB" id="I0IF59"/>
<dbReference type="STRING" id="1142394.PSMK_17380"/>
<protein>
    <submittedName>
        <fullName evidence="1">Uncharacterized protein</fullName>
    </submittedName>
</protein>
<name>I0IF59_PHYMF</name>
<keyword evidence="2" id="KW-1185">Reference proteome</keyword>
<dbReference type="KEGG" id="phm:PSMK_17380"/>
<reference evidence="1 2" key="1">
    <citation type="submission" date="2012-02" db="EMBL/GenBank/DDBJ databases">
        <title>Complete genome sequence of Phycisphaera mikurensis NBRC 102666.</title>
        <authorList>
            <person name="Ankai A."/>
            <person name="Hosoyama A."/>
            <person name="Terui Y."/>
            <person name="Sekine M."/>
            <person name="Fukai R."/>
            <person name="Kato Y."/>
            <person name="Nakamura S."/>
            <person name="Yamada-Narita S."/>
            <person name="Kawakoshi A."/>
            <person name="Fukunaga Y."/>
            <person name="Yamazaki S."/>
            <person name="Fujita N."/>
        </authorList>
    </citation>
    <scope>NUCLEOTIDE SEQUENCE [LARGE SCALE GENOMIC DNA]</scope>
    <source>
        <strain evidence="2">NBRC 102666 / KCTC 22515 / FYK2301M01</strain>
    </source>
</reference>
<dbReference type="RefSeq" id="WP_014437115.1">
    <property type="nucleotide sequence ID" value="NC_017080.1"/>
</dbReference>
<dbReference type="EMBL" id="AP012338">
    <property type="protein sequence ID" value="BAM03897.1"/>
    <property type="molecule type" value="Genomic_DNA"/>
</dbReference>
<accession>I0IF59</accession>
<sequence>MLLLEHAESADGSGERLICFTVRGFRCDLPTAHPAELLAALAPAPNDASLAAVLRRWSLALATADAAPLVGGFRWDPSRDPAALAVDAAELRALDATIRGFQDKARREK</sequence>
<evidence type="ECO:0000313" key="2">
    <source>
        <dbReference type="Proteomes" id="UP000007881"/>
    </source>
</evidence>
<dbReference type="HOGENOM" id="CLU_2181447_0_0_0"/>
<organism evidence="1 2">
    <name type="scientific">Phycisphaera mikurensis (strain NBRC 102666 / KCTC 22515 / FYK2301M01)</name>
    <dbReference type="NCBI Taxonomy" id="1142394"/>
    <lineage>
        <taxon>Bacteria</taxon>
        <taxon>Pseudomonadati</taxon>
        <taxon>Planctomycetota</taxon>
        <taxon>Phycisphaerae</taxon>
        <taxon>Phycisphaerales</taxon>
        <taxon>Phycisphaeraceae</taxon>
        <taxon>Phycisphaera</taxon>
    </lineage>
</organism>
<gene>
    <name evidence="1" type="ordered locus">PSMK_17380</name>
</gene>